<accession>A0A9W8YNZ2</accession>
<dbReference type="Pfam" id="PF01966">
    <property type="entry name" value="HD"/>
    <property type="match status" value="1"/>
</dbReference>
<dbReference type="SUPFAM" id="SSF109604">
    <property type="entry name" value="HD-domain/PDEase-like"/>
    <property type="match status" value="1"/>
</dbReference>
<gene>
    <name evidence="2" type="ORF">N0V93_007736</name>
</gene>
<dbReference type="PANTHER" id="PTHR35569">
    <property type="entry name" value="CYANAMIDE HYDRATASE DDI2-RELATED"/>
    <property type="match status" value="1"/>
</dbReference>
<proteinExistence type="predicted"/>
<feature type="domain" description="HD" evidence="1">
    <location>
        <begin position="46"/>
        <end position="141"/>
    </location>
</feature>
<dbReference type="Proteomes" id="UP001140453">
    <property type="component" value="Unassembled WGS sequence"/>
</dbReference>
<dbReference type="Gene3D" id="1.10.3210.10">
    <property type="entry name" value="Hypothetical protein af1432"/>
    <property type="match status" value="1"/>
</dbReference>
<sequence>MCQTPICAPEAKPNSLPPSLLAQIPPHPACDEALATASLHLPLSIFNHSARVFLYALTALQLPSPVSGVPAIEPHVLFVACILHDIGAASFLARVDKRFEVAGADHAAALLRKHAISDELIRETWLAIAAHSSPHIAEGAGGLVRLVRLAVKADFGTVAEALKPVLSEDFVRQMEEPLPRLGVEKELGEAVVGQAREVRTKAPGGSWPGDLLRAAEAEPEWVGVNKNF</sequence>
<protein>
    <recommendedName>
        <fullName evidence="1">HD domain-containing protein</fullName>
    </recommendedName>
</protein>
<keyword evidence="3" id="KW-1185">Reference proteome</keyword>
<dbReference type="EMBL" id="JAPEVB010000005">
    <property type="protein sequence ID" value="KAJ4387147.1"/>
    <property type="molecule type" value="Genomic_DNA"/>
</dbReference>
<dbReference type="InterPro" id="IPR003607">
    <property type="entry name" value="HD/PDEase_dom"/>
</dbReference>
<dbReference type="CDD" id="cd00077">
    <property type="entry name" value="HDc"/>
    <property type="match status" value="1"/>
</dbReference>
<dbReference type="AlphaFoldDB" id="A0A9W8YNZ2"/>
<evidence type="ECO:0000313" key="3">
    <source>
        <dbReference type="Proteomes" id="UP001140453"/>
    </source>
</evidence>
<comment type="caution">
    <text evidence="2">The sequence shown here is derived from an EMBL/GenBank/DDBJ whole genome shotgun (WGS) entry which is preliminary data.</text>
</comment>
<dbReference type="PANTHER" id="PTHR35569:SF1">
    <property type="entry name" value="CYANAMIDE HYDRATASE DDI2-RELATED"/>
    <property type="match status" value="1"/>
</dbReference>
<dbReference type="OrthoDB" id="2378324at2759"/>
<organism evidence="2 3">
    <name type="scientific">Gnomoniopsis smithogilvyi</name>
    <dbReference type="NCBI Taxonomy" id="1191159"/>
    <lineage>
        <taxon>Eukaryota</taxon>
        <taxon>Fungi</taxon>
        <taxon>Dikarya</taxon>
        <taxon>Ascomycota</taxon>
        <taxon>Pezizomycotina</taxon>
        <taxon>Sordariomycetes</taxon>
        <taxon>Sordariomycetidae</taxon>
        <taxon>Diaporthales</taxon>
        <taxon>Gnomoniaceae</taxon>
        <taxon>Gnomoniopsis</taxon>
    </lineage>
</organism>
<evidence type="ECO:0000259" key="1">
    <source>
        <dbReference type="Pfam" id="PF01966"/>
    </source>
</evidence>
<dbReference type="InterPro" id="IPR006674">
    <property type="entry name" value="HD_domain"/>
</dbReference>
<name>A0A9W8YNZ2_9PEZI</name>
<reference evidence="2" key="1">
    <citation type="submission" date="2022-10" db="EMBL/GenBank/DDBJ databases">
        <title>Tapping the CABI collections for fungal endophytes: first genome assemblies for Collariella, Neodidymelliopsis, Ascochyta clinopodiicola, Didymella pomorum, Didymosphaeria variabile, Neocosmospora piperis and Neocucurbitaria cava.</title>
        <authorList>
            <person name="Hill R."/>
        </authorList>
    </citation>
    <scope>NUCLEOTIDE SEQUENCE</scope>
    <source>
        <strain evidence="2">IMI 355082</strain>
    </source>
</reference>
<evidence type="ECO:0000313" key="2">
    <source>
        <dbReference type="EMBL" id="KAJ4387147.1"/>
    </source>
</evidence>